<keyword evidence="3" id="KW-0158">Chromosome</keyword>
<dbReference type="InterPro" id="IPR001214">
    <property type="entry name" value="SET_dom"/>
</dbReference>
<feature type="region of interest" description="Disordered" evidence="8">
    <location>
        <begin position="27"/>
        <end position="184"/>
    </location>
</feature>
<dbReference type="GO" id="GO:0005634">
    <property type="term" value="C:nucleus"/>
    <property type="evidence" value="ECO:0007669"/>
    <property type="project" value="UniProtKB-SubCell"/>
</dbReference>
<evidence type="ECO:0000313" key="11">
    <source>
        <dbReference type="EMBL" id="KAE9286507.1"/>
    </source>
</evidence>
<evidence type="ECO:0000313" key="13">
    <source>
        <dbReference type="Proteomes" id="UP000435112"/>
    </source>
</evidence>
<dbReference type="SUPFAM" id="SSF82199">
    <property type="entry name" value="SET domain"/>
    <property type="match status" value="1"/>
</dbReference>
<reference evidence="10 13" key="1">
    <citation type="submission" date="2018-09" db="EMBL/GenBank/DDBJ databases">
        <title>Genomic investigation of the strawberry pathogen Phytophthora fragariae indicates pathogenicity is determined by transcriptional variation in three key races.</title>
        <authorList>
            <person name="Adams T.M."/>
            <person name="Armitage A.D."/>
            <person name="Sobczyk M.K."/>
            <person name="Bates H.J."/>
            <person name="Dunwell J.M."/>
            <person name="Nellist C.F."/>
            <person name="Harrison R.J."/>
        </authorList>
    </citation>
    <scope>NUCLEOTIDE SEQUENCE [LARGE SCALE GENOMIC DNA]</scope>
    <source>
        <strain evidence="10 13">SCRP324</strain>
        <strain evidence="11 12">SCRP333</strain>
    </source>
</reference>
<gene>
    <name evidence="10" type="ORF">PR002_g25339</name>
    <name evidence="11" type="ORF">PR003_g26299</name>
</gene>
<comment type="caution">
    <text evidence="10">The sequence shown here is derived from an EMBL/GenBank/DDBJ whole genome shotgun (WGS) entry which is preliminary data.</text>
</comment>
<feature type="compositionally biased region" description="Pro residues" evidence="8">
    <location>
        <begin position="83"/>
        <end position="95"/>
    </location>
</feature>
<name>A0A6A3I860_9STRA</name>
<keyword evidence="7" id="KW-0539">Nucleus</keyword>
<dbReference type="Proteomes" id="UP000434957">
    <property type="component" value="Unassembled WGS sequence"/>
</dbReference>
<dbReference type="PANTHER" id="PTHR22884">
    <property type="entry name" value="SET DOMAIN PROTEINS"/>
    <property type="match status" value="1"/>
</dbReference>
<proteinExistence type="predicted"/>
<dbReference type="EMBL" id="QXFT01003369">
    <property type="protein sequence ID" value="KAE9286507.1"/>
    <property type="molecule type" value="Genomic_DNA"/>
</dbReference>
<feature type="compositionally biased region" description="Basic and acidic residues" evidence="8">
    <location>
        <begin position="133"/>
        <end position="142"/>
    </location>
</feature>
<evidence type="ECO:0000259" key="9">
    <source>
        <dbReference type="PROSITE" id="PS50280"/>
    </source>
</evidence>
<evidence type="ECO:0000256" key="6">
    <source>
        <dbReference type="ARBA" id="ARBA00022691"/>
    </source>
</evidence>
<dbReference type="GO" id="GO:0032259">
    <property type="term" value="P:methylation"/>
    <property type="evidence" value="ECO:0007669"/>
    <property type="project" value="UniProtKB-KW"/>
</dbReference>
<evidence type="ECO:0000256" key="1">
    <source>
        <dbReference type="ARBA" id="ARBA00004123"/>
    </source>
</evidence>
<keyword evidence="4" id="KW-0489">Methyltransferase</keyword>
<sequence>MCVQAMVRLTHSAAHWQLRCIFDTSSEDENTPPNVQASPQHTQGSKRSEQPARDYASSTGTATPPWVPPEKCQRRSKAVTNRPPSPEATPPPTSPSPTTRPSASPTTSSPILLETPPTSPARPRPRKALQPRQEGRRARREAAAPYSRRPSVPQRPDRPAVDPRGSMRASTDVVRRSPPQAQRPRDQFVPARWPYHVAHLREQFNPLATVFPAVPHFGWCDCSSPCRVDSCRNSRMHLYCNINCCPYGGLCGNALGESNKIYLEKNVRTKALGVVAAEAIEAGEVLGQYVGEMEHVSASRANRPRNNSYRLVMKMQPERPTHPVRVAINAENMGDPMRFVNHSCEPLAKFVEVSNGRRTTVVVASTEDIRQGQEVTVDYGDDLWFICRCGSDRCRHRHLQDGQDP</sequence>
<keyword evidence="6" id="KW-0949">S-adenosyl-L-methionine</keyword>
<dbReference type="PROSITE" id="PS50280">
    <property type="entry name" value="SET"/>
    <property type="match status" value="1"/>
</dbReference>
<evidence type="ECO:0000256" key="4">
    <source>
        <dbReference type="ARBA" id="ARBA00022603"/>
    </source>
</evidence>
<feature type="compositionally biased region" description="Low complexity" evidence="8">
    <location>
        <begin position="96"/>
        <end position="110"/>
    </location>
</feature>
<evidence type="ECO:0000256" key="5">
    <source>
        <dbReference type="ARBA" id="ARBA00022679"/>
    </source>
</evidence>
<dbReference type="SMART" id="SM00317">
    <property type="entry name" value="SET"/>
    <property type="match status" value="1"/>
</dbReference>
<dbReference type="Proteomes" id="UP000435112">
    <property type="component" value="Unassembled WGS sequence"/>
</dbReference>
<dbReference type="GO" id="GO:0005694">
    <property type="term" value="C:chromosome"/>
    <property type="evidence" value="ECO:0007669"/>
    <property type="project" value="UniProtKB-SubCell"/>
</dbReference>
<dbReference type="EMBL" id="QXFU01003324">
    <property type="protein sequence ID" value="KAE8976334.1"/>
    <property type="molecule type" value="Genomic_DNA"/>
</dbReference>
<organism evidence="10 13">
    <name type="scientific">Phytophthora rubi</name>
    <dbReference type="NCBI Taxonomy" id="129364"/>
    <lineage>
        <taxon>Eukaryota</taxon>
        <taxon>Sar</taxon>
        <taxon>Stramenopiles</taxon>
        <taxon>Oomycota</taxon>
        <taxon>Peronosporomycetes</taxon>
        <taxon>Peronosporales</taxon>
        <taxon>Peronosporaceae</taxon>
        <taxon>Phytophthora</taxon>
    </lineage>
</organism>
<feature type="compositionally biased region" description="Polar residues" evidence="8">
    <location>
        <begin position="31"/>
        <end position="45"/>
    </location>
</feature>
<evidence type="ECO:0000256" key="7">
    <source>
        <dbReference type="ARBA" id="ARBA00023242"/>
    </source>
</evidence>
<dbReference type="GO" id="GO:0008168">
    <property type="term" value="F:methyltransferase activity"/>
    <property type="evidence" value="ECO:0007669"/>
    <property type="project" value="UniProtKB-KW"/>
</dbReference>
<dbReference type="OrthoDB" id="124279at2759"/>
<dbReference type="Pfam" id="PF00856">
    <property type="entry name" value="SET"/>
    <property type="match status" value="1"/>
</dbReference>
<feature type="domain" description="SET" evidence="9">
    <location>
        <begin position="259"/>
        <end position="380"/>
    </location>
</feature>
<dbReference type="InterPro" id="IPR046341">
    <property type="entry name" value="SET_dom_sf"/>
</dbReference>
<evidence type="ECO:0000313" key="10">
    <source>
        <dbReference type="EMBL" id="KAE8976334.1"/>
    </source>
</evidence>
<accession>A0A6A3I860</accession>
<evidence type="ECO:0000256" key="2">
    <source>
        <dbReference type="ARBA" id="ARBA00004286"/>
    </source>
</evidence>
<evidence type="ECO:0000313" key="12">
    <source>
        <dbReference type="Proteomes" id="UP000434957"/>
    </source>
</evidence>
<evidence type="ECO:0000256" key="3">
    <source>
        <dbReference type="ARBA" id="ARBA00022454"/>
    </source>
</evidence>
<keyword evidence="12" id="KW-1185">Reference proteome</keyword>
<evidence type="ECO:0000256" key="8">
    <source>
        <dbReference type="SAM" id="MobiDB-lite"/>
    </source>
</evidence>
<comment type="subcellular location">
    <subcellularLocation>
        <location evidence="2">Chromosome</location>
    </subcellularLocation>
    <subcellularLocation>
        <location evidence="1">Nucleus</location>
    </subcellularLocation>
</comment>
<dbReference type="Gene3D" id="2.170.270.10">
    <property type="entry name" value="SET domain"/>
    <property type="match status" value="1"/>
</dbReference>
<dbReference type="InterPro" id="IPR050777">
    <property type="entry name" value="SET2_Histone-Lys_MeTrsfase"/>
</dbReference>
<keyword evidence="5" id="KW-0808">Transferase</keyword>
<protein>
    <recommendedName>
        <fullName evidence="9">SET domain-containing protein</fullName>
    </recommendedName>
</protein>
<dbReference type="AlphaFoldDB" id="A0A6A3I860"/>